<evidence type="ECO:0000313" key="11">
    <source>
        <dbReference type="Proteomes" id="UP000543174"/>
    </source>
</evidence>
<dbReference type="EMBL" id="JACJHT010000001">
    <property type="protein sequence ID" value="MBA9038057.1"/>
    <property type="molecule type" value="Genomic_DNA"/>
</dbReference>
<evidence type="ECO:0000313" key="10">
    <source>
        <dbReference type="EMBL" id="MBA9038057.1"/>
    </source>
</evidence>
<protein>
    <submittedName>
        <fullName evidence="10">AGCS family alanine or glycine:cation symporter</fullName>
    </submittedName>
</protein>
<dbReference type="AlphaFoldDB" id="A0A7W3RDT0"/>
<keyword evidence="6" id="KW-0769">Symport</keyword>
<evidence type="ECO:0000256" key="4">
    <source>
        <dbReference type="ARBA" id="ARBA00022475"/>
    </source>
</evidence>
<evidence type="ECO:0000256" key="1">
    <source>
        <dbReference type="ARBA" id="ARBA00004651"/>
    </source>
</evidence>
<comment type="subcellular location">
    <subcellularLocation>
        <location evidence="1">Cell membrane</location>
        <topology evidence="1">Multi-pass membrane protein</topology>
    </subcellularLocation>
</comment>
<organism evidence="10 11">
    <name type="scientific">Priestia aryabhattai</name>
    <name type="common">Bacillus aryabhattai</name>
    <dbReference type="NCBI Taxonomy" id="412384"/>
    <lineage>
        <taxon>Bacteria</taxon>
        <taxon>Bacillati</taxon>
        <taxon>Bacillota</taxon>
        <taxon>Bacilli</taxon>
        <taxon>Bacillales</taxon>
        <taxon>Bacillaceae</taxon>
        <taxon>Priestia</taxon>
    </lineage>
</organism>
<dbReference type="GO" id="GO:0005283">
    <property type="term" value="F:amino acid:sodium symporter activity"/>
    <property type="evidence" value="ECO:0007669"/>
    <property type="project" value="InterPro"/>
</dbReference>
<keyword evidence="3" id="KW-0813">Transport</keyword>
<keyword evidence="7 9" id="KW-1133">Transmembrane helix</keyword>
<evidence type="ECO:0000256" key="3">
    <source>
        <dbReference type="ARBA" id="ARBA00022448"/>
    </source>
</evidence>
<dbReference type="PANTHER" id="PTHR30330:SF7">
    <property type="entry name" value="SODIUM_PROTON-DEPENDENT ALANINE CARRIER PROTEIN YRBD-RELATED"/>
    <property type="match status" value="1"/>
</dbReference>
<dbReference type="Pfam" id="PF01235">
    <property type="entry name" value="Na_Ala_symp"/>
    <property type="match status" value="1"/>
</dbReference>
<evidence type="ECO:0000256" key="2">
    <source>
        <dbReference type="ARBA" id="ARBA00009261"/>
    </source>
</evidence>
<proteinExistence type="inferred from homology"/>
<dbReference type="Proteomes" id="UP000543174">
    <property type="component" value="Unassembled WGS sequence"/>
</dbReference>
<comment type="similarity">
    <text evidence="2">Belongs to the alanine or glycine:cation symporter (AGCS) (TC 2.A.25) family.</text>
</comment>
<name>A0A7W3RDT0_PRIAR</name>
<evidence type="ECO:0000256" key="6">
    <source>
        <dbReference type="ARBA" id="ARBA00022847"/>
    </source>
</evidence>
<accession>A0A7W3RDT0</accession>
<feature type="transmembrane region" description="Helical" evidence="9">
    <location>
        <begin position="12"/>
        <end position="35"/>
    </location>
</feature>
<evidence type="ECO:0000256" key="8">
    <source>
        <dbReference type="ARBA" id="ARBA00023136"/>
    </source>
</evidence>
<keyword evidence="8 9" id="KW-0472">Membrane</keyword>
<dbReference type="InterPro" id="IPR001463">
    <property type="entry name" value="Na/Ala_symport"/>
</dbReference>
<feature type="transmembrane region" description="Helical" evidence="9">
    <location>
        <begin position="92"/>
        <end position="115"/>
    </location>
</feature>
<dbReference type="PANTHER" id="PTHR30330">
    <property type="entry name" value="AGSS FAMILY TRANSPORTER, SODIUM-ALANINE"/>
    <property type="match status" value="1"/>
</dbReference>
<gene>
    <name evidence="10" type="ORF">HNP21_001146</name>
</gene>
<keyword evidence="5 9" id="KW-0812">Transmembrane</keyword>
<dbReference type="Gene3D" id="1.20.1740.10">
    <property type="entry name" value="Amino acid/polyamine transporter I"/>
    <property type="match status" value="1"/>
</dbReference>
<evidence type="ECO:0000256" key="5">
    <source>
        <dbReference type="ARBA" id="ARBA00022692"/>
    </source>
</evidence>
<sequence length="167" mass="18379">MEQMISTISEMIWSTPMLYLCIGVGLLFTILTRFVQVRYLKDMITLLFNGKSSESGVSSFQALTLALSGRVGVGNIAGVATAIAFGGPRAVFWMWFIAFIGSASAFIESTLAQIYKVKDKGEYRGEPAYYIEKGMGKKWYALIFAFAVLLAMSVLGPECKQIQLQQG</sequence>
<dbReference type="GO" id="GO:0005886">
    <property type="term" value="C:plasma membrane"/>
    <property type="evidence" value="ECO:0007669"/>
    <property type="project" value="UniProtKB-SubCell"/>
</dbReference>
<feature type="transmembrane region" description="Helical" evidence="9">
    <location>
        <begin position="139"/>
        <end position="156"/>
    </location>
</feature>
<evidence type="ECO:0000256" key="9">
    <source>
        <dbReference type="SAM" id="Phobius"/>
    </source>
</evidence>
<keyword evidence="11" id="KW-1185">Reference proteome</keyword>
<reference evidence="10" key="1">
    <citation type="submission" date="2020-08" db="EMBL/GenBank/DDBJ databases">
        <title>Functional genomics of gut bacteria from endangered species of beetles.</title>
        <authorList>
            <person name="Carlos-Shanley C."/>
        </authorList>
    </citation>
    <scope>NUCLEOTIDE SEQUENCE [LARGE SCALE GENOMIC DNA]</scope>
    <source>
        <strain evidence="10">S00060</strain>
    </source>
</reference>
<comment type="caution">
    <text evidence="10">The sequence shown here is derived from an EMBL/GenBank/DDBJ whole genome shotgun (WGS) entry which is preliminary data.</text>
</comment>
<evidence type="ECO:0000256" key="7">
    <source>
        <dbReference type="ARBA" id="ARBA00022989"/>
    </source>
</evidence>
<keyword evidence="4" id="KW-1003">Cell membrane</keyword>